<feature type="compositionally biased region" description="Low complexity" evidence="1">
    <location>
        <begin position="234"/>
        <end position="249"/>
    </location>
</feature>
<dbReference type="GO" id="GO:0031204">
    <property type="term" value="P:post-translational protein targeting to membrane, translocation"/>
    <property type="evidence" value="ECO:0007669"/>
    <property type="project" value="InterPro"/>
</dbReference>
<proteinExistence type="predicted"/>
<dbReference type="Pfam" id="PF09802">
    <property type="entry name" value="Sec66"/>
    <property type="match status" value="1"/>
</dbReference>
<keyword evidence="4" id="KW-1185">Reference proteome</keyword>
<keyword evidence="2" id="KW-1133">Transmembrane helix</keyword>
<dbReference type="EMBL" id="JAUTXT010000013">
    <property type="protein sequence ID" value="KAK3675665.1"/>
    <property type="molecule type" value="Genomic_DNA"/>
</dbReference>
<evidence type="ECO:0000256" key="1">
    <source>
        <dbReference type="SAM" id="MobiDB-lite"/>
    </source>
</evidence>
<protein>
    <submittedName>
        <fullName evidence="3">Translocation protein S66</fullName>
    </submittedName>
</protein>
<gene>
    <name evidence="3" type="primary">sec66</name>
    <name evidence="3" type="ORF">LTR78_004306</name>
</gene>
<dbReference type="InterPro" id="IPR018624">
    <property type="entry name" value="Sec66"/>
</dbReference>
<organism evidence="3 4">
    <name type="scientific">Recurvomyces mirabilis</name>
    <dbReference type="NCBI Taxonomy" id="574656"/>
    <lineage>
        <taxon>Eukaryota</taxon>
        <taxon>Fungi</taxon>
        <taxon>Dikarya</taxon>
        <taxon>Ascomycota</taxon>
        <taxon>Pezizomycotina</taxon>
        <taxon>Dothideomycetes</taxon>
        <taxon>Dothideomycetidae</taxon>
        <taxon>Mycosphaerellales</taxon>
        <taxon>Teratosphaeriaceae</taxon>
        <taxon>Recurvomyces</taxon>
    </lineage>
</organism>
<feature type="compositionally biased region" description="Low complexity" evidence="1">
    <location>
        <begin position="11"/>
        <end position="26"/>
    </location>
</feature>
<accession>A0AAE0WPU0</accession>
<dbReference type="GO" id="GO:0031207">
    <property type="term" value="C:Sec62/Sec63 complex"/>
    <property type="evidence" value="ECO:0007669"/>
    <property type="project" value="InterPro"/>
</dbReference>
<feature type="region of interest" description="Disordered" evidence="1">
    <location>
        <begin position="11"/>
        <end position="32"/>
    </location>
</feature>
<evidence type="ECO:0000256" key="2">
    <source>
        <dbReference type="SAM" id="Phobius"/>
    </source>
</evidence>
<feature type="region of interest" description="Disordered" evidence="1">
    <location>
        <begin position="232"/>
        <end position="284"/>
    </location>
</feature>
<feature type="transmembrane region" description="Helical" evidence="2">
    <location>
        <begin position="38"/>
        <end position="59"/>
    </location>
</feature>
<dbReference type="PANTHER" id="PTHR28229">
    <property type="entry name" value="TRANSLOCATION PROTEIN SEC66"/>
    <property type="match status" value="1"/>
</dbReference>
<dbReference type="RefSeq" id="XP_064694376.1">
    <property type="nucleotide sequence ID" value="XM_064838291.1"/>
</dbReference>
<sequence length="284" mass="31719">MDDQVPFNSTFNGTFNSSSNSTNGTFEGFQPPSPPKSFWTNLLLPTLYLIIVIGSLYTFSNLYRKRQVAKTASLEPWFPAHRQRDIYFSLLHLDPAEAGGEDDEKKLKRVPDSILKAALMQRALEDIRRIVQLRTSKQALQTLLQRGSVGDELWQRFLRAEQEMEAEVKDVVNEANDFSPNWGQVIFQSANEMNQNIVIKQRIAELQEKLASDRAWWDKKKAGIQSDFLKEVGASESSESTTAATPAPAVLKPGSSDEEGVLVDSDVPTQAQGGANSKKKKGKK</sequence>
<keyword evidence="2" id="KW-0472">Membrane</keyword>
<reference evidence="3" key="1">
    <citation type="submission" date="2023-07" db="EMBL/GenBank/DDBJ databases">
        <title>Black Yeasts Isolated from many extreme environments.</title>
        <authorList>
            <person name="Coleine C."/>
            <person name="Stajich J.E."/>
            <person name="Selbmann L."/>
        </authorList>
    </citation>
    <scope>NUCLEOTIDE SEQUENCE</scope>
    <source>
        <strain evidence="3">CCFEE 5485</strain>
    </source>
</reference>
<evidence type="ECO:0000313" key="3">
    <source>
        <dbReference type="EMBL" id="KAK3675665.1"/>
    </source>
</evidence>
<name>A0AAE0WPU0_9PEZI</name>
<dbReference type="PANTHER" id="PTHR28229:SF1">
    <property type="entry name" value="TRANSLOCATION PROTEIN SEC66"/>
    <property type="match status" value="1"/>
</dbReference>
<evidence type="ECO:0000313" key="4">
    <source>
        <dbReference type="Proteomes" id="UP001274830"/>
    </source>
</evidence>
<dbReference type="GeneID" id="89962831"/>
<dbReference type="AlphaFoldDB" id="A0AAE0WPU0"/>
<comment type="caution">
    <text evidence="3">The sequence shown here is derived from an EMBL/GenBank/DDBJ whole genome shotgun (WGS) entry which is preliminary data.</text>
</comment>
<dbReference type="Proteomes" id="UP001274830">
    <property type="component" value="Unassembled WGS sequence"/>
</dbReference>
<keyword evidence="2" id="KW-0812">Transmembrane</keyword>